<keyword evidence="6" id="KW-0614">Plasmid</keyword>
<geneLocation type="plasmid" evidence="6">
    <name>unnamed4</name>
</geneLocation>
<dbReference type="GO" id="GO:0016491">
    <property type="term" value="F:oxidoreductase activity"/>
    <property type="evidence" value="ECO:0007669"/>
    <property type="project" value="UniProtKB-KW"/>
</dbReference>
<dbReference type="Gene3D" id="1.10.1040.10">
    <property type="entry name" value="N-(1-d-carboxylethyl)-l-norvaline Dehydrogenase, domain 2"/>
    <property type="match status" value="1"/>
</dbReference>
<keyword evidence="2" id="KW-0560">Oxidoreductase</keyword>
<dbReference type="InterPro" id="IPR029154">
    <property type="entry name" value="HIBADH-like_NADP-bd"/>
</dbReference>
<dbReference type="KEGG" id="srub:C2R22_24305"/>
<dbReference type="PANTHER" id="PTHR43060">
    <property type="entry name" value="3-HYDROXYISOBUTYRATE DEHYDROGENASE-LIKE 1, MITOCHONDRIAL-RELATED"/>
    <property type="match status" value="1"/>
</dbReference>
<dbReference type="SUPFAM" id="SSF48179">
    <property type="entry name" value="6-phosphogluconate dehydrogenase C-terminal domain-like"/>
    <property type="match status" value="1"/>
</dbReference>
<dbReference type="PIRSF" id="PIRSF000103">
    <property type="entry name" value="HIBADH"/>
    <property type="match status" value="1"/>
</dbReference>
<feature type="domain" description="6-phosphogluconate dehydrogenase NADP-binding" evidence="4">
    <location>
        <begin position="7"/>
        <end position="168"/>
    </location>
</feature>
<comment type="similarity">
    <text evidence="1">Belongs to the HIBADH-related family.</text>
</comment>
<dbReference type="AlphaFoldDB" id="A0A2I8VRX5"/>
<sequence length="312" mass="33205">MLKKSIDIGMIGLGKMGGNMAQNLLSSGFPVCGFDVSDAAISKFRESGGTTRDSPAAVAADVDIMITSLPKASAVKEVYRGGDGIFQSGDPGLIVLEMSTISPDMATELAEEAATHDIDVLGAPVSGGPEESRDGTLTIMVGGRQEVFDDERTQTVLEHLGEDLYYTGDIDSGHMIKLINNVMTMGNLLLAMEAVSLGAARDIDGEVMLKVLGKSGGASNQFHKRMPRVLNRNFEAGFTIDLGKKDVGLALDTARSMDQSMITTSVVFNLFTQASRDGYGDEDISAIVKLLEENRGTTVDAENEVDEAYDGY</sequence>
<dbReference type="EMBL" id="CP026313">
    <property type="protein sequence ID" value="AUV84655.1"/>
    <property type="molecule type" value="Genomic_DNA"/>
</dbReference>
<dbReference type="SUPFAM" id="SSF51735">
    <property type="entry name" value="NAD(P)-binding Rossmann-fold domains"/>
    <property type="match status" value="1"/>
</dbReference>
<dbReference type="Gene3D" id="3.40.50.720">
    <property type="entry name" value="NAD(P)-binding Rossmann-like Domain"/>
    <property type="match status" value="1"/>
</dbReference>
<dbReference type="InterPro" id="IPR006115">
    <property type="entry name" value="6PGDH_NADP-bd"/>
</dbReference>
<dbReference type="InterPro" id="IPR036291">
    <property type="entry name" value="NAD(P)-bd_dom_sf"/>
</dbReference>
<accession>A0A2I8VRX5</accession>
<dbReference type="PANTHER" id="PTHR43060:SF15">
    <property type="entry name" value="3-HYDROXYISOBUTYRATE DEHYDROGENASE-LIKE 1, MITOCHONDRIAL-RELATED"/>
    <property type="match status" value="1"/>
</dbReference>
<evidence type="ECO:0000313" key="7">
    <source>
        <dbReference type="Proteomes" id="UP000236584"/>
    </source>
</evidence>
<evidence type="ECO:0000313" key="6">
    <source>
        <dbReference type="EMBL" id="AUV84655.1"/>
    </source>
</evidence>
<name>A0A2I8VRX5_9EURY</name>
<feature type="domain" description="3-hydroxyisobutyrate dehydrogenase-like NAD-binding" evidence="5">
    <location>
        <begin position="172"/>
        <end position="291"/>
    </location>
</feature>
<dbReference type="RefSeq" id="WP_103428333.1">
    <property type="nucleotide sequence ID" value="NZ_CP026313.1"/>
</dbReference>
<evidence type="ECO:0000259" key="5">
    <source>
        <dbReference type="Pfam" id="PF14833"/>
    </source>
</evidence>
<dbReference type="InterPro" id="IPR015815">
    <property type="entry name" value="HIBADH-related"/>
</dbReference>
<dbReference type="InterPro" id="IPR013328">
    <property type="entry name" value="6PGD_dom2"/>
</dbReference>
<evidence type="ECO:0000256" key="2">
    <source>
        <dbReference type="ARBA" id="ARBA00023002"/>
    </source>
</evidence>
<dbReference type="Proteomes" id="UP000236584">
    <property type="component" value="Plasmid unnamed4"/>
</dbReference>
<dbReference type="OrthoDB" id="23890at2157"/>
<dbReference type="Pfam" id="PF03446">
    <property type="entry name" value="NAD_binding_2"/>
    <property type="match status" value="1"/>
</dbReference>
<gene>
    <name evidence="6" type="ORF">C2R22_24305</name>
</gene>
<evidence type="ECO:0000256" key="1">
    <source>
        <dbReference type="ARBA" id="ARBA00009080"/>
    </source>
</evidence>
<keyword evidence="3" id="KW-0520">NAD</keyword>
<evidence type="ECO:0000259" key="4">
    <source>
        <dbReference type="Pfam" id="PF03446"/>
    </source>
</evidence>
<keyword evidence="7" id="KW-1185">Reference proteome</keyword>
<evidence type="ECO:0000256" key="3">
    <source>
        <dbReference type="ARBA" id="ARBA00023027"/>
    </source>
</evidence>
<dbReference type="GO" id="GO:0051287">
    <property type="term" value="F:NAD binding"/>
    <property type="evidence" value="ECO:0007669"/>
    <property type="project" value="InterPro"/>
</dbReference>
<protein>
    <recommendedName>
        <fullName evidence="8">NAD(P)-dependent oxidoreductase</fullName>
    </recommendedName>
</protein>
<dbReference type="PROSITE" id="PS00895">
    <property type="entry name" value="3_HYDROXYISOBUT_DH"/>
    <property type="match status" value="1"/>
</dbReference>
<reference evidence="6 7" key="1">
    <citation type="submission" date="2018-01" db="EMBL/GenBank/DDBJ databases">
        <title>Complete genome sequence of Salinigranum rubrum GX10T, an extremely halophilic archaeon isolated from a marine solar saltern.</title>
        <authorList>
            <person name="Han S."/>
        </authorList>
    </citation>
    <scope>NUCLEOTIDE SEQUENCE [LARGE SCALE GENOMIC DNA]</scope>
    <source>
        <strain evidence="6 7">GX10</strain>
        <plasmid evidence="7">Plasmid unnamed4</plasmid>
    </source>
</reference>
<organism evidence="6 7">
    <name type="scientific">Salinigranum rubrum</name>
    <dbReference type="NCBI Taxonomy" id="755307"/>
    <lineage>
        <taxon>Archaea</taxon>
        <taxon>Methanobacteriati</taxon>
        <taxon>Methanobacteriota</taxon>
        <taxon>Stenosarchaea group</taxon>
        <taxon>Halobacteria</taxon>
        <taxon>Halobacteriales</taxon>
        <taxon>Haloferacaceae</taxon>
        <taxon>Salinigranum</taxon>
    </lineage>
</organism>
<evidence type="ECO:0008006" key="8">
    <source>
        <dbReference type="Google" id="ProtNLM"/>
    </source>
</evidence>
<dbReference type="InterPro" id="IPR002204">
    <property type="entry name" value="3-OH-isobutyrate_DH-rel_CS"/>
</dbReference>
<dbReference type="Pfam" id="PF14833">
    <property type="entry name" value="NAD_binding_11"/>
    <property type="match status" value="1"/>
</dbReference>
<proteinExistence type="inferred from homology"/>
<dbReference type="GO" id="GO:0050661">
    <property type="term" value="F:NADP binding"/>
    <property type="evidence" value="ECO:0007669"/>
    <property type="project" value="InterPro"/>
</dbReference>
<dbReference type="InterPro" id="IPR008927">
    <property type="entry name" value="6-PGluconate_DH-like_C_sf"/>
</dbReference>
<dbReference type="GeneID" id="35595287"/>